<name>A0A6M3IRV5_9ZZZZ</name>
<dbReference type="AlphaFoldDB" id="A0A6M3IRV5"/>
<accession>A0A6M3IRV5</accession>
<protein>
    <submittedName>
        <fullName evidence="1">Uncharacterized protein</fullName>
    </submittedName>
</protein>
<reference evidence="1" key="1">
    <citation type="submission" date="2020-03" db="EMBL/GenBank/DDBJ databases">
        <title>The deep terrestrial virosphere.</title>
        <authorList>
            <person name="Holmfeldt K."/>
            <person name="Nilsson E."/>
            <person name="Simone D."/>
            <person name="Lopez-Fernandez M."/>
            <person name="Wu X."/>
            <person name="de Brujin I."/>
            <person name="Lundin D."/>
            <person name="Andersson A."/>
            <person name="Bertilsson S."/>
            <person name="Dopson M."/>
        </authorList>
    </citation>
    <scope>NUCLEOTIDE SEQUENCE</scope>
    <source>
        <strain evidence="1">MM415B01211</strain>
    </source>
</reference>
<organism evidence="1">
    <name type="scientific">viral metagenome</name>
    <dbReference type="NCBI Taxonomy" id="1070528"/>
    <lineage>
        <taxon>unclassified sequences</taxon>
        <taxon>metagenomes</taxon>
        <taxon>organismal metagenomes</taxon>
    </lineage>
</organism>
<dbReference type="EMBL" id="MT141391">
    <property type="protein sequence ID" value="QJA59998.1"/>
    <property type="molecule type" value="Genomic_DNA"/>
</dbReference>
<sequence length="124" mass="14333">MIESHVTSLEISKKLKESGWTKETEFWWGIKIIGKANQHPALYSNEIAQVYINNKVGEFYPAAFATEILEELPNRMAGVGVLKIYKFPNEYEITYASIYPQKDKTLLDALAAMWLYLKQEELLK</sequence>
<evidence type="ECO:0000313" key="1">
    <source>
        <dbReference type="EMBL" id="QJA59998.1"/>
    </source>
</evidence>
<proteinExistence type="predicted"/>
<gene>
    <name evidence="1" type="ORF">MM415B01211_0030</name>
</gene>